<proteinExistence type="predicted"/>
<gene>
    <name evidence="1" type="ORF">APZ42_027167</name>
</gene>
<reference evidence="1 2" key="1">
    <citation type="submission" date="2016-03" db="EMBL/GenBank/DDBJ databases">
        <title>EvidentialGene: Evidence-directed Construction of Genes on Genomes.</title>
        <authorList>
            <person name="Gilbert D.G."/>
            <person name="Choi J.-H."/>
            <person name="Mockaitis K."/>
            <person name="Colbourne J."/>
            <person name="Pfrender M."/>
        </authorList>
    </citation>
    <scope>NUCLEOTIDE SEQUENCE [LARGE SCALE GENOMIC DNA]</scope>
    <source>
        <strain evidence="1 2">Xinb3</strain>
        <tissue evidence="1">Complete organism</tissue>
    </source>
</reference>
<dbReference type="Proteomes" id="UP000076858">
    <property type="component" value="Unassembled WGS sequence"/>
</dbReference>
<dbReference type="AlphaFoldDB" id="A0A164RBY7"/>
<evidence type="ECO:0000313" key="2">
    <source>
        <dbReference type="Proteomes" id="UP000076858"/>
    </source>
</evidence>
<accession>A0A164RBY7</accession>
<evidence type="ECO:0000313" key="1">
    <source>
        <dbReference type="EMBL" id="KZS08517.1"/>
    </source>
</evidence>
<sequence>MAFISESRIRTGMIIYNTNKMGMIVSMQIGGADGGIVIISEFLLVTHQNELRRQEKIKTGKCIRSALIN</sequence>
<name>A0A164RBY7_9CRUS</name>
<comment type="caution">
    <text evidence="1">The sequence shown here is derived from an EMBL/GenBank/DDBJ whole genome shotgun (WGS) entry which is preliminary data.</text>
</comment>
<keyword evidence="2" id="KW-1185">Reference proteome</keyword>
<dbReference type="EMBL" id="LRGB01002190">
    <property type="protein sequence ID" value="KZS08517.1"/>
    <property type="molecule type" value="Genomic_DNA"/>
</dbReference>
<organism evidence="1 2">
    <name type="scientific">Daphnia magna</name>
    <dbReference type="NCBI Taxonomy" id="35525"/>
    <lineage>
        <taxon>Eukaryota</taxon>
        <taxon>Metazoa</taxon>
        <taxon>Ecdysozoa</taxon>
        <taxon>Arthropoda</taxon>
        <taxon>Crustacea</taxon>
        <taxon>Branchiopoda</taxon>
        <taxon>Diplostraca</taxon>
        <taxon>Cladocera</taxon>
        <taxon>Anomopoda</taxon>
        <taxon>Daphniidae</taxon>
        <taxon>Daphnia</taxon>
    </lineage>
</organism>
<protein>
    <submittedName>
        <fullName evidence="1">Uncharacterized protein</fullName>
    </submittedName>
</protein>